<dbReference type="STRING" id="6689.A0A3R7MFW0"/>
<feature type="region of interest" description="Disordered" evidence="1">
    <location>
        <begin position="49"/>
        <end position="78"/>
    </location>
</feature>
<dbReference type="Proteomes" id="UP000283509">
    <property type="component" value="Unassembled WGS sequence"/>
</dbReference>
<dbReference type="PANTHER" id="PTHR19372">
    <property type="entry name" value="SULFITE REDUCTASE"/>
    <property type="match status" value="1"/>
</dbReference>
<gene>
    <name evidence="2" type="ORF">C7M84_000677</name>
</gene>
<protein>
    <submittedName>
        <fullName evidence="2">Putative sulfite oxidase, mitochondrial</fullName>
    </submittedName>
</protein>
<dbReference type="GO" id="GO:0005739">
    <property type="term" value="C:mitochondrion"/>
    <property type="evidence" value="ECO:0007669"/>
    <property type="project" value="TreeGrafter"/>
</dbReference>
<dbReference type="GO" id="GO:0006790">
    <property type="term" value="P:sulfur compound metabolic process"/>
    <property type="evidence" value="ECO:0007669"/>
    <property type="project" value="TreeGrafter"/>
</dbReference>
<dbReference type="InterPro" id="IPR036400">
    <property type="entry name" value="Cyt_B5-like_heme/steroid_sf"/>
</dbReference>
<dbReference type="Gene3D" id="3.10.120.10">
    <property type="entry name" value="Cytochrome b5-like heme/steroid binding domain"/>
    <property type="match status" value="1"/>
</dbReference>
<reference evidence="2 3" key="1">
    <citation type="submission" date="2018-04" db="EMBL/GenBank/DDBJ databases">
        <authorList>
            <person name="Zhang X."/>
            <person name="Yuan J."/>
            <person name="Li F."/>
            <person name="Xiang J."/>
        </authorList>
    </citation>
    <scope>NUCLEOTIDE SEQUENCE [LARGE SCALE GENOMIC DNA]</scope>
    <source>
        <tissue evidence="2">Muscle</tissue>
    </source>
</reference>
<accession>A0A3R7MFW0</accession>
<reference evidence="2 3" key="2">
    <citation type="submission" date="2019-01" db="EMBL/GenBank/DDBJ databases">
        <title>The decoding of complex shrimp genome reveals the adaptation for benthos swimmer, frequently molting mechanism and breeding impact on genome.</title>
        <authorList>
            <person name="Sun Y."/>
            <person name="Gao Y."/>
            <person name="Yu Y."/>
        </authorList>
    </citation>
    <scope>NUCLEOTIDE SEQUENCE [LARGE SCALE GENOMIC DNA]</scope>
    <source>
        <tissue evidence="2">Muscle</tissue>
    </source>
</reference>
<dbReference type="EMBL" id="QCYY01001104">
    <property type="protein sequence ID" value="ROT80584.1"/>
    <property type="molecule type" value="Genomic_DNA"/>
</dbReference>
<dbReference type="AlphaFoldDB" id="A0A3R7MFW0"/>
<organism evidence="2 3">
    <name type="scientific">Penaeus vannamei</name>
    <name type="common">Whiteleg shrimp</name>
    <name type="synonym">Litopenaeus vannamei</name>
    <dbReference type="NCBI Taxonomy" id="6689"/>
    <lineage>
        <taxon>Eukaryota</taxon>
        <taxon>Metazoa</taxon>
        <taxon>Ecdysozoa</taxon>
        <taxon>Arthropoda</taxon>
        <taxon>Crustacea</taxon>
        <taxon>Multicrustacea</taxon>
        <taxon>Malacostraca</taxon>
        <taxon>Eumalacostraca</taxon>
        <taxon>Eucarida</taxon>
        <taxon>Decapoda</taxon>
        <taxon>Dendrobranchiata</taxon>
        <taxon>Penaeoidea</taxon>
        <taxon>Penaeidae</taxon>
        <taxon>Penaeus</taxon>
    </lineage>
</organism>
<dbReference type="GO" id="GO:0043546">
    <property type="term" value="F:molybdopterin cofactor binding"/>
    <property type="evidence" value="ECO:0007669"/>
    <property type="project" value="TreeGrafter"/>
</dbReference>
<dbReference type="SUPFAM" id="SSF56524">
    <property type="entry name" value="Oxidoreductase molybdopterin-binding domain"/>
    <property type="match status" value="1"/>
</dbReference>
<dbReference type="PRINTS" id="PR00407">
    <property type="entry name" value="EUMOPTERIN"/>
</dbReference>
<evidence type="ECO:0000256" key="1">
    <source>
        <dbReference type="SAM" id="MobiDB-lite"/>
    </source>
</evidence>
<proteinExistence type="predicted"/>
<comment type="caution">
    <text evidence="2">The sequence shown here is derived from an EMBL/GenBank/DDBJ whole genome shotgun (WGS) entry which is preliminary data.</text>
</comment>
<dbReference type="SUPFAM" id="SSF55856">
    <property type="entry name" value="Cytochrome b5-like heme/steroid binding domain"/>
    <property type="match status" value="1"/>
</dbReference>
<dbReference type="InterPro" id="IPR036374">
    <property type="entry name" value="OxRdtase_Mopterin-bd_sf"/>
</dbReference>
<dbReference type="GO" id="GO:0020037">
    <property type="term" value="F:heme binding"/>
    <property type="evidence" value="ECO:0007669"/>
    <property type="project" value="TreeGrafter"/>
</dbReference>
<name>A0A3R7MFW0_PENVA</name>
<evidence type="ECO:0000313" key="3">
    <source>
        <dbReference type="Proteomes" id="UP000283509"/>
    </source>
</evidence>
<evidence type="ECO:0000313" key="2">
    <source>
        <dbReference type="EMBL" id="ROT80584.1"/>
    </source>
</evidence>
<dbReference type="Gene3D" id="3.90.420.10">
    <property type="entry name" value="Oxidoreductase, molybdopterin-binding domain"/>
    <property type="match status" value="1"/>
</dbReference>
<sequence length="140" mass="15634">EHPGGDKILMGAGGSVEPFWALYAVHKNPHVLELFEKYRIGNLSSSDVGAHVKDMDDPYGNEPRRHVALKPSSKKPFNAEPPLPLLADNLITPNELFYVRNHLPVPDVDASTYELDITDEETDKEKVLTLDAIKKYPSTQ</sequence>
<dbReference type="OrthoDB" id="10051395at2759"/>
<dbReference type="InterPro" id="IPR008335">
    <property type="entry name" value="Mopterin_OxRdtase_euk"/>
</dbReference>
<dbReference type="PANTHER" id="PTHR19372:SF7">
    <property type="entry name" value="SULFITE OXIDASE, MITOCHONDRIAL"/>
    <property type="match status" value="1"/>
</dbReference>
<feature type="non-terminal residue" evidence="2">
    <location>
        <position position="1"/>
    </location>
</feature>
<dbReference type="GO" id="GO:0008482">
    <property type="term" value="F:sulfite oxidase activity"/>
    <property type="evidence" value="ECO:0007669"/>
    <property type="project" value="TreeGrafter"/>
</dbReference>
<keyword evidence="3" id="KW-1185">Reference proteome</keyword>